<proteinExistence type="predicted"/>
<sequence length="119" mass="13550">MVLSLILGLLMETVSSSSSDLHGDEEEQHQRVCPVCNNLHSSIIPTILCAKCITIMQQEWDGHRRESNDDEQMEHISLSTVMIIVSIALIAFFFWADVLRDCWRWAIESLTSVSTKDDK</sequence>
<gene>
    <name evidence="1" type="primary">WBGene00275134</name>
</gene>
<reference evidence="1" key="2">
    <citation type="submission" date="2022-06" db="UniProtKB">
        <authorList>
            <consortium name="EnsemblMetazoa"/>
        </authorList>
    </citation>
    <scope>IDENTIFICATION</scope>
    <source>
        <strain evidence="1">PS312</strain>
    </source>
</reference>
<dbReference type="Proteomes" id="UP000005239">
    <property type="component" value="Unassembled WGS sequence"/>
</dbReference>
<keyword evidence="2" id="KW-1185">Reference proteome</keyword>
<evidence type="ECO:0000313" key="1">
    <source>
        <dbReference type="EnsemblMetazoa" id="PPA36765.1"/>
    </source>
</evidence>
<name>A0A2A6BQI0_PRIPA</name>
<reference evidence="2" key="1">
    <citation type="journal article" date="2008" name="Nat. Genet.">
        <title>The Pristionchus pacificus genome provides a unique perspective on nematode lifestyle and parasitism.</title>
        <authorList>
            <person name="Dieterich C."/>
            <person name="Clifton S.W."/>
            <person name="Schuster L.N."/>
            <person name="Chinwalla A."/>
            <person name="Delehaunty K."/>
            <person name="Dinkelacker I."/>
            <person name="Fulton L."/>
            <person name="Fulton R."/>
            <person name="Godfrey J."/>
            <person name="Minx P."/>
            <person name="Mitreva M."/>
            <person name="Roeseler W."/>
            <person name="Tian H."/>
            <person name="Witte H."/>
            <person name="Yang S.P."/>
            <person name="Wilson R.K."/>
            <person name="Sommer R.J."/>
        </authorList>
    </citation>
    <scope>NUCLEOTIDE SEQUENCE [LARGE SCALE GENOMIC DNA]</scope>
    <source>
        <strain evidence="2">PS312</strain>
    </source>
</reference>
<accession>A0A8R1YSD7</accession>
<evidence type="ECO:0000313" key="2">
    <source>
        <dbReference type="Proteomes" id="UP000005239"/>
    </source>
</evidence>
<dbReference type="AlphaFoldDB" id="A0A2A6BQI0"/>
<protein>
    <submittedName>
        <fullName evidence="1">Uncharacterized protein</fullName>
    </submittedName>
</protein>
<organism evidence="1 2">
    <name type="scientific">Pristionchus pacificus</name>
    <name type="common">Parasitic nematode worm</name>
    <dbReference type="NCBI Taxonomy" id="54126"/>
    <lineage>
        <taxon>Eukaryota</taxon>
        <taxon>Metazoa</taxon>
        <taxon>Ecdysozoa</taxon>
        <taxon>Nematoda</taxon>
        <taxon>Chromadorea</taxon>
        <taxon>Rhabditida</taxon>
        <taxon>Rhabditina</taxon>
        <taxon>Diplogasteromorpha</taxon>
        <taxon>Diplogasteroidea</taxon>
        <taxon>Neodiplogasteridae</taxon>
        <taxon>Pristionchus</taxon>
    </lineage>
</organism>
<accession>A0A2A6BQI0</accession>
<dbReference type="EnsemblMetazoa" id="PPA36765.1">
    <property type="protein sequence ID" value="PPA36765.1"/>
    <property type="gene ID" value="WBGene00275134"/>
</dbReference>